<proteinExistence type="predicted"/>
<reference evidence="1 2" key="1">
    <citation type="submission" date="2019-04" db="EMBL/GenBank/DDBJ databases">
        <authorList>
            <person name="Li M."/>
            <person name="Gao C."/>
        </authorList>
    </citation>
    <scope>NUCLEOTIDE SEQUENCE [LARGE SCALE GENOMIC DNA]</scope>
    <source>
        <strain evidence="1 2">BGMRC 2031</strain>
    </source>
</reference>
<dbReference type="Proteomes" id="UP000305202">
    <property type="component" value="Unassembled WGS sequence"/>
</dbReference>
<dbReference type="Gene3D" id="2.40.30.20">
    <property type="match status" value="1"/>
</dbReference>
<protein>
    <submittedName>
        <fullName evidence="1">Uncharacterized protein</fullName>
    </submittedName>
</protein>
<gene>
    <name evidence="1" type="ORF">FCN80_24160</name>
</gene>
<organism evidence="1 2">
    <name type="scientific">Martelella alba</name>
    <dbReference type="NCBI Taxonomy" id="2590451"/>
    <lineage>
        <taxon>Bacteria</taxon>
        <taxon>Pseudomonadati</taxon>
        <taxon>Pseudomonadota</taxon>
        <taxon>Alphaproteobacteria</taxon>
        <taxon>Hyphomicrobiales</taxon>
        <taxon>Aurantimonadaceae</taxon>
        <taxon>Martelella</taxon>
    </lineage>
</organism>
<dbReference type="InterPro" id="IPR023366">
    <property type="entry name" value="ATP_synth_asu-like_sf"/>
</dbReference>
<accession>A0ABY2SDT6</accession>
<dbReference type="RefSeq" id="WP_136992877.1">
    <property type="nucleotide sequence ID" value="NZ_SZPQ01000063.1"/>
</dbReference>
<name>A0ABY2SDT6_9HYPH</name>
<dbReference type="EMBL" id="SZPQ01000063">
    <property type="protein sequence ID" value="TKI02739.1"/>
    <property type="molecule type" value="Genomic_DNA"/>
</dbReference>
<evidence type="ECO:0000313" key="1">
    <source>
        <dbReference type="EMBL" id="TKI02739.1"/>
    </source>
</evidence>
<sequence length="460" mass="48924">MSTDIVTLNVSITNPAAPSKLLRTGAFISQGGTILAQGTYSLLTQSSDLTAILAGSKAITTLAWASSVVTVTTTSPHGFTTGDVLELTISGAVPTGYNGTFECTVTGASTLTYALATNPGAMTTSGVLTDTDVATLTAMNTTFWAQGSNASVYVLELGEGSPEQGVTALASFITTNPGIFFSYLVPREWADESTFKTMVANYTSPTALVKFFVTCSMSNWSDWSARATLSSVFAMIEAPDIPDTEYSLAAVFYVTLNYNPSSSNLVSPLCFSFLYGVTAYPTFGNSSLLSSLKTGNINYVSTAAEGGLSNLMLVWGHMLDGNPFNYWYTVAWAIININLDLSNEIINGSNSSTNPLFYDQLGINRLQNRAKKTLTNGASYGLILGSLISTTLSQDDFIANFNEGDYVGKYVVNAVPFSSYSALNPSDYEDGKYSGLSAVITPLRGFESIIFNLNVTNFVG</sequence>
<comment type="caution">
    <text evidence="1">The sequence shown here is derived from an EMBL/GenBank/DDBJ whole genome shotgun (WGS) entry which is preliminary data.</text>
</comment>
<keyword evidence="2" id="KW-1185">Reference proteome</keyword>
<evidence type="ECO:0000313" key="2">
    <source>
        <dbReference type="Proteomes" id="UP000305202"/>
    </source>
</evidence>